<evidence type="ECO:0000256" key="2">
    <source>
        <dbReference type="ARBA" id="ARBA00023172"/>
    </source>
</evidence>
<evidence type="ECO:0000256" key="1">
    <source>
        <dbReference type="ARBA" id="ARBA00023125"/>
    </source>
</evidence>
<dbReference type="GO" id="GO:0003677">
    <property type="term" value="F:DNA binding"/>
    <property type="evidence" value="ECO:0007669"/>
    <property type="project" value="UniProtKB-KW"/>
</dbReference>
<evidence type="ECO:0000259" key="3">
    <source>
        <dbReference type="PROSITE" id="PS51898"/>
    </source>
</evidence>
<dbReference type="GO" id="GO:0006310">
    <property type="term" value="P:DNA recombination"/>
    <property type="evidence" value="ECO:0007669"/>
    <property type="project" value="UniProtKB-KW"/>
</dbReference>
<proteinExistence type="predicted"/>
<feature type="domain" description="Tyr recombinase" evidence="3">
    <location>
        <begin position="185"/>
        <end position="390"/>
    </location>
</feature>
<evidence type="ECO:0000313" key="4">
    <source>
        <dbReference type="EMBL" id="WFG00345.1"/>
    </source>
</evidence>
<name>A0AAJ5ZB32_AERCA</name>
<organism evidence="4 5">
    <name type="scientific">Aeromonas caviae</name>
    <name type="common">Aeromonas punctata</name>
    <dbReference type="NCBI Taxonomy" id="648"/>
    <lineage>
        <taxon>Bacteria</taxon>
        <taxon>Pseudomonadati</taxon>
        <taxon>Pseudomonadota</taxon>
        <taxon>Gammaproteobacteria</taxon>
        <taxon>Aeromonadales</taxon>
        <taxon>Aeromonadaceae</taxon>
        <taxon>Aeromonas</taxon>
    </lineage>
</organism>
<dbReference type="Gene3D" id="1.10.443.10">
    <property type="entry name" value="Intergrase catalytic core"/>
    <property type="match status" value="1"/>
</dbReference>
<dbReference type="Gene3D" id="1.10.150.130">
    <property type="match status" value="1"/>
</dbReference>
<accession>A0AAJ5ZB32</accession>
<dbReference type="Pfam" id="PF00589">
    <property type="entry name" value="Phage_integrase"/>
    <property type="match status" value="1"/>
</dbReference>
<dbReference type="GO" id="GO:0015074">
    <property type="term" value="P:DNA integration"/>
    <property type="evidence" value="ECO:0007669"/>
    <property type="project" value="InterPro"/>
</dbReference>
<geneLocation type="plasmid" evidence="4 5">
    <name>pAC1520</name>
</geneLocation>
<dbReference type="AlphaFoldDB" id="A0AAJ5ZB32"/>
<dbReference type="PANTHER" id="PTHR34605">
    <property type="entry name" value="PHAGE_INTEGRASE DOMAIN-CONTAINING PROTEIN"/>
    <property type="match status" value="1"/>
</dbReference>
<protein>
    <submittedName>
        <fullName evidence="4">Tyrosine-type recombinase/integrase</fullName>
    </submittedName>
</protein>
<dbReference type="InterPro" id="IPR002104">
    <property type="entry name" value="Integrase_catalytic"/>
</dbReference>
<dbReference type="PROSITE" id="PS51898">
    <property type="entry name" value="TYR_RECOMBINASE"/>
    <property type="match status" value="1"/>
</dbReference>
<reference evidence="4" key="1">
    <citation type="submission" date="2023-03" db="EMBL/GenBank/DDBJ databases">
        <title>Aeromonas caviae strain AC1520.</title>
        <authorList>
            <person name="Xie T."/>
            <person name="Zhang Q."/>
            <person name="Deng J."/>
            <person name="Li X."/>
        </authorList>
    </citation>
    <scope>NUCLEOTIDE SEQUENCE</scope>
    <source>
        <strain evidence="4">AC1520</strain>
        <plasmid evidence="4">pAC1520</plasmid>
    </source>
</reference>
<dbReference type="EMBL" id="CP120943">
    <property type="protein sequence ID" value="WFG00345.1"/>
    <property type="molecule type" value="Genomic_DNA"/>
</dbReference>
<dbReference type="Proteomes" id="UP001218423">
    <property type="component" value="Plasmid pAC1520"/>
</dbReference>
<sequence length="394" mass="44302">MKSLLTLAENNTPTHLFPNQTNHSDPRVDAIIAGIDFDVITPSDQAELIRLSRMRGIDITTSLALRQSIDRFIADFEKRIGADAGNQAQSNTVRSLLSNWKLFARWCNENNVAGPLPAPMATVEQYLMYRFEKGLSKHSLVMDQWAIRRFHLEGGCPDPTSEERIKGLVAKLKRDRVFIHNDLTKQATAMRKSTLKRLVELWGGPESTLKQKRDLAMMVIAYCTLLRGSELARIKLEHFSVKSDGRGAVLMIPVSKTNHSGSPDAVFLKDRQMQHVYRYLAADGRSINDSGYLLGAVTANGRKPIRRVDPLTVQTVRDTFRRAWDATAQPGSNERPFSAHSARVGAAQDLRLKDGVKIQDIMHAGRWSNESMVLRYTRNVDAEETSAVMIQDDF</sequence>
<gene>
    <name evidence="4" type="ORF">P5S46_21520</name>
</gene>
<dbReference type="SUPFAM" id="SSF56349">
    <property type="entry name" value="DNA breaking-rejoining enzymes"/>
    <property type="match status" value="1"/>
</dbReference>
<dbReference type="InterPro" id="IPR013762">
    <property type="entry name" value="Integrase-like_cat_sf"/>
</dbReference>
<keyword evidence="4" id="KW-0614">Plasmid</keyword>
<dbReference type="InterPro" id="IPR010998">
    <property type="entry name" value="Integrase_recombinase_N"/>
</dbReference>
<dbReference type="InterPro" id="IPR052925">
    <property type="entry name" value="Phage_Integrase-like_Recomb"/>
</dbReference>
<evidence type="ECO:0000313" key="5">
    <source>
        <dbReference type="Proteomes" id="UP001218423"/>
    </source>
</evidence>
<keyword evidence="1" id="KW-0238">DNA-binding</keyword>
<keyword evidence="2" id="KW-0233">DNA recombination</keyword>
<dbReference type="SUPFAM" id="SSF47823">
    <property type="entry name" value="lambda integrase-like, N-terminal domain"/>
    <property type="match status" value="1"/>
</dbReference>
<dbReference type="RefSeq" id="WP_128342862.1">
    <property type="nucleotide sequence ID" value="NZ_CAWOMG010000077.1"/>
</dbReference>
<dbReference type="PANTHER" id="PTHR34605:SF4">
    <property type="entry name" value="DNA ADENINE METHYLTRANSFERASE"/>
    <property type="match status" value="1"/>
</dbReference>
<dbReference type="InterPro" id="IPR011010">
    <property type="entry name" value="DNA_brk_join_enz"/>
</dbReference>